<feature type="compositionally biased region" description="Acidic residues" evidence="2">
    <location>
        <begin position="1254"/>
        <end position="1276"/>
    </location>
</feature>
<feature type="compositionally biased region" description="Basic and acidic residues" evidence="2">
    <location>
        <begin position="794"/>
        <end position="817"/>
    </location>
</feature>
<dbReference type="RefSeq" id="XP_012944167.2">
    <property type="nucleotide sequence ID" value="XM_013088713.2"/>
</dbReference>
<proteinExistence type="predicted"/>
<evidence type="ECO:0000313" key="3">
    <source>
        <dbReference type="Proteomes" id="UP000694888"/>
    </source>
</evidence>
<feature type="compositionally biased region" description="Basic and acidic residues" evidence="2">
    <location>
        <begin position="521"/>
        <end position="563"/>
    </location>
</feature>
<feature type="compositionally biased region" description="Polar residues" evidence="2">
    <location>
        <begin position="1043"/>
        <end position="1053"/>
    </location>
</feature>
<evidence type="ECO:0000313" key="4">
    <source>
        <dbReference type="RefSeq" id="XP_012944167.2"/>
    </source>
</evidence>
<dbReference type="Proteomes" id="UP000694888">
    <property type="component" value="Unplaced"/>
</dbReference>
<feature type="region of interest" description="Disordered" evidence="2">
    <location>
        <begin position="513"/>
        <end position="639"/>
    </location>
</feature>
<feature type="compositionally biased region" description="Basic and acidic residues" evidence="2">
    <location>
        <begin position="832"/>
        <end position="845"/>
    </location>
</feature>
<dbReference type="GeneID" id="101851678"/>
<feature type="compositionally biased region" description="Basic and acidic residues" evidence="2">
    <location>
        <begin position="703"/>
        <end position="741"/>
    </location>
</feature>
<gene>
    <name evidence="4" type="primary">LOC101851678</name>
</gene>
<feature type="compositionally biased region" description="Polar residues" evidence="2">
    <location>
        <begin position="1067"/>
        <end position="1077"/>
    </location>
</feature>
<feature type="compositionally biased region" description="Acidic residues" evidence="2">
    <location>
        <begin position="570"/>
        <end position="582"/>
    </location>
</feature>
<keyword evidence="3" id="KW-1185">Reference proteome</keyword>
<protein>
    <submittedName>
        <fullName evidence="4">Uncharacterized protein LOC101851678</fullName>
    </submittedName>
</protein>
<feature type="compositionally biased region" description="Basic and acidic residues" evidence="2">
    <location>
        <begin position="1237"/>
        <end position="1251"/>
    </location>
</feature>
<feature type="compositionally biased region" description="Pro residues" evidence="2">
    <location>
        <begin position="216"/>
        <end position="230"/>
    </location>
</feature>
<name>A0ABM1AAV0_APLCA</name>
<evidence type="ECO:0000256" key="1">
    <source>
        <dbReference type="SAM" id="Coils"/>
    </source>
</evidence>
<feature type="compositionally biased region" description="Basic and acidic residues" evidence="2">
    <location>
        <begin position="622"/>
        <end position="636"/>
    </location>
</feature>
<feature type="region of interest" description="Disordered" evidence="2">
    <location>
        <begin position="794"/>
        <end position="1140"/>
    </location>
</feature>
<feature type="compositionally biased region" description="Basic residues" evidence="2">
    <location>
        <begin position="467"/>
        <end position="478"/>
    </location>
</feature>
<dbReference type="PANTHER" id="PTHR28375:SF1">
    <property type="entry name" value="PROTEIN HINDERIN"/>
    <property type="match status" value="1"/>
</dbReference>
<feature type="compositionally biased region" description="Low complexity" evidence="2">
    <location>
        <begin position="589"/>
        <end position="600"/>
    </location>
</feature>
<feature type="compositionally biased region" description="Basic and acidic residues" evidence="2">
    <location>
        <begin position="998"/>
        <end position="1012"/>
    </location>
</feature>
<feature type="region of interest" description="Disordered" evidence="2">
    <location>
        <begin position="198"/>
        <end position="312"/>
    </location>
</feature>
<feature type="compositionally biased region" description="Polar residues" evidence="2">
    <location>
        <begin position="846"/>
        <end position="899"/>
    </location>
</feature>
<feature type="compositionally biased region" description="Basic and acidic residues" evidence="2">
    <location>
        <begin position="766"/>
        <end position="777"/>
    </location>
</feature>
<feature type="compositionally biased region" description="Pro residues" evidence="2">
    <location>
        <begin position="287"/>
        <end position="304"/>
    </location>
</feature>
<feature type="compositionally biased region" description="Low complexity" evidence="2">
    <location>
        <begin position="1029"/>
        <end position="1042"/>
    </location>
</feature>
<organism evidence="3 4">
    <name type="scientific">Aplysia californica</name>
    <name type="common">California sea hare</name>
    <dbReference type="NCBI Taxonomy" id="6500"/>
    <lineage>
        <taxon>Eukaryota</taxon>
        <taxon>Metazoa</taxon>
        <taxon>Spiralia</taxon>
        <taxon>Lophotrochozoa</taxon>
        <taxon>Mollusca</taxon>
        <taxon>Gastropoda</taxon>
        <taxon>Heterobranchia</taxon>
        <taxon>Euthyneura</taxon>
        <taxon>Tectipleura</taxon>
        <taxon>Aplysiida</taxon>
        <taxon>Aplysioidea</taxon>
        <taxon>Aplysiidae</taxon>
        <taxon>Aplysia</taxon>
    </lineage>
</organism>
<feature type="compositionally biased region" description="Polar residues" evidence="2">
    <location>
        <begin position="1114"/>
        <end position="1130"/>
    </location>
</feature>
<feature type="region of interest" description="Disordered" evidence="2">
    <location>
        <begin position="327"/>
        <end position="394"/>
    </location>
</feature>
<feature type="compositionally biased region" description="Polar residues" evidence="2">
    <location>
        <begin position="261"/>
        <end position="272"/>
    </location>
</feature>
<accession>A0ABM1AAV0</accession>
<feature type="compositionally biased region" description="Basic residues" evidence="2">
    <location>
        <begin position="612"/>
        <end position="621"/>
    </location>
</feature>
<feature type="coiled-coil region" evidence="1">
    <location>
        <begin position="111"/>
        <end position="177"/>
    </location>
</feature>
<dbReference type="InterPro" id="IPR032736">
    <property type="entry name" value="Hinderin"/>
</dbReference>
<feature type="region of interest" description="Disordered" evidence="2">
    <location>
        <begin position="437"/>
        <end position="498"/>
    </location>
</feature>
<sequence length="1336" mass="147881">MADRRDRQAKETVFWTTAKGMASPTFVVPGVSDVGNLRPRVKGGRTKEVKAAVPVEQLVVETLDPLGSTITTATMLTTDVSQSNATTEVASSVPGQRVSLRDLCVEDKKRVANLIKELAKVGEEKEKAQEVLEQERLQYQEQILRLVEQQEQILQEREEVNKRLMEYQDYILRLKKERQLRAPQQPQKLQPQETAINDKIGGGVMNHGKAAHVHRPPPSPRPPPPPPLPPAMSNGSGRRNDEEGGGGFSGEEEEEEELPEQPSQNLYMNQLEETGVAEFSTQALPSLSPPRPAPPSSKPRPPRPFTTLIDQELANQKRILALTVDSAAALEGEEEEERVEVEREKRRKAGGKTGTLRDRVNTGQRSLDKQGSSEGRGGGGGDGGGRYFENKPQQVHVVAGNRAFLSPEKNELITRYMESQTEAYRAYDAAAAAVAFTGGQENNHNNHNNDVHPDRENQNPMEDGKKGERRRKKRKKQRPPSSFGPLHPPIMSSTQKSSEFVDLVSVDSLVVSEVPPPACDNHGDKRPGNLRKDGGSDGNREKREKRGGVVERKGGRNDGRNEDYESSYSDLDDDDDDDDDESVNNKAFGDGVAAAVVAVDGGRGDYNENSGRKRGGKRGRTAKVEFSDKPGQRSEEEMAAQVDPGLLSAYRQMSAPERKRELMKQRSMLLEEQNRLREILAQQEYQLKLKKQETVAKLQRQTELSKEERKEMKRMQKELSDKEMALTHKEKQLAAERESVAQRRLQQQGDAGVRGRDGTAMAAGVKDSEMKDLNLNHRRSEDVAATFAGKMDREKRIEQINGGEREMEGEKEVDRLERKKRKDGGMTDGEDGLVKKLDYSLHSDTESQCTPRTEPANQNAGSDTPPTNQNGRFDVPTNQNARSDVPANQNAGFVVTTTDGMRRREVEDGRAEGEWKVDVGTSISYAHLPREEFVGETNTATQTRRQTGAPIKTSSKSRKKQPPLSPGDKTLSVLEIINSMSPRDGAPPSAAAGRSKVNNKDSGHWLRQEARSRGHGGVSDTRSSRESWTRSARGRSSTGGTSQHAPTGTTTAQRHGDFYPDFYPDLSPSSRLAQQQHWGEGRSDPLRPGKRSWGSAKVDATRTNFGTDKPAPRRTQNLPEGFSNRTNNRMTVGGDEGEEEDQDLNLELFELKRRPPNPSRLSAAVPEVVVAALSSSHRGKHDGGSGSVLSIDGSFSTAVYEGVDYNDEDDNIDDIVDSLTSVDKIADGEVGEEEEEEGRRGRWRRSDKDNSLDYNDDDDEIIANDESYNDDNDDDDFDDDLVNVVIRTFGDALLSPRYDDDVVDDLGDGLDDGGDSDCGDGLEESQILEDVFFVKA</sequence>
<feature type="region of interest" description="Disordered" evidence="2">
    <location>
        <begin position="700"/>
        <end position="777"/>
    </location>
</feature>
<evidence type="ECO:0000256" key="2">
    <source>
        <dbReference type="SAM" id="MobiDB-lite"/>
    </source>
</evidence>
<dbReference type="Pfam" id="PF15369">
    <property type="entry name" value="KIAA1328"/>
    <property type="match status" value="1"/>
</dbReference>
<feature type="compositionally biased region" description="Basic and acidic residues" evidence="2">
    <location>
        <begin position="447"/>
        <end position="466"/>
    </location>
</feature>
<dbReference type="PANTHER" id="PTHR28375">
    <property type="entry name" value="PROTEIN HINDERIN"/>
    <property type="match status" value="1"/>
</dbReference>
<feature type="compositionally biased region" description="Gly residues" evidence="2">
    <location>
        <begin position="374"/>
        <end position="386"/>
    </location>
</feature>
<reference evidence="4" key="1">
    <citation type="submission" date="2025-08" db="UniProtKB">
        <authorList>
            <consortium name="RefSeq"/>
        </authorList>
    </citation>
    <scope>IDENTIFICATION</scope>
</reference>
<feature type="compositionally biased region" description="Basic and acidic residues" evidence="2">
    <location>
        <begin position="900"/>
        <end position="917"/>
    </location>
</feature>
<feature type="region of interest" description="Disordered" evidence="2">
    <location>
        <begin position="1223"/>
        <end position="1276"/>
    </location>
</feature>
<feature type="compositionally biased region" description="Polar residues" evidence="2">
    <location>
        <begin position="936"/>
        <end position="946"/>
    </location>
</feature>
<feature type="compositionally biased region" description="Acidic residues" evidence="2">
    <location>
        <begin position="250"/>
        <end position="259"/>
    </location>
</feature>
<keyword evidence="1" id="KW-0175">Coiled coil</keyword>